<dbReference type="Gene3D" id="2.170.190.11">
    <property type="entry name" value="Molybdopterin biosynthesis moea protein, domain 3"/>
    <property type="match status" value="1"/>
</dbReference>
<reference evidence="8 9" key="1">
    <citation type="submission" date="2020-06" db="EMBL/GenBank/DDBJ databases">
        <title>Altererythrobacter lutimaris sp. nov., a marine bacterium isolated from a tidal flat.</title>
        <authorList>
            <person name="Kim D."/>
            <person name="Yoo Y."/>
            <person name="Kim J.-J."/>
        </authorList>
    </citation>
    <scope>NUCLEOTIDE SEQUENCE [LARGE SCALE GENOMIC DNA]</scope>
    <source>
        <strain evidence="8 9">JGD-16</strain>
    </source>
</reference>
<dbReference type="InterPro" id="IPR001453">
    <property type="entry name" value="MoaB/Mog_dom"/>
</dbReference>
<dbReference type="GO" id="GO:0005829">
    <property type="term" value="C:cytosol"/>
    <property type="evidence" value="ECO:0007669"/>
    <property type="project" value="TreeGrafter"/>
</dbReference>
<name>A0A850H7X2_9SPHN</name>
<keyword evidence="6 8" id="KW-0808">Transferase</keyword>
<keyword evidence="6" id="KW-0479">Metal-binding</keyword>
<dbReference type="NCBIfam" id="NF045515">
    <property type="entry name" value="Glp_gephyrin"/>
    <property type="match status" value="1"/>
</dbReference>
<dbReference type="GO" id="GO:0006777">
    <property type="term" value="P:Mo-molybdopterin cofactor biosynthetic process"/>
    <property type="evidence" value="ECO:0007669"/>
    <property type="project" value="UniProtKB-UniRule"/>
</dbReference>
<comment type="function">
    <text evidence="1 6">Catalyzes the insertion of molybdate into adenylated molybdopterin with the concomitant release of AMP.</text>
</comment>
<dbReference type="UniPathway" id="UPA00344"/>
<comment type="caution">
    <text evidence="8">The sequence shown here is derived from an EMBL/GenBank/DDBJ whole genome shotgun (WGS) entry which is preliminary data.</text>
</comment>
<comment type="catalytic activity">
    <reaction evidence="5">
        <text>adenylyl-molybdopterin + molybdate = Mo-molybdopterin + AMP + H(+)</text>
        <dbReference type="Rhea" id="RHEA:35047"/>
        <dbReference type="ChEBI" id="CHEBI:15378"/>
        <dbReference type="ChEBI" id="CHEBI:36264"/>
        <dbReference type="ChEBI" id="CHEBI:62727"/>
        <dbReference type="ChEBI" id="CHEBI:71302"/>
        <dbReference type="ChEBI" id="CHEBI:456215"/>
        <dbReference type="EC" id="2.10.1.1"/>
    </reaction>
</comment>
<dbReference type="InterPro" id="IPR036425">
    <property type="entry name" value="MoaB/Mog-like_dom_sf"/>
</dbReference>
<dbReference type="CDD" id="cd00887">
    <property type="entry name" value="MoeA"/>
    <property type="match status" value="1"/>
</dbReference>
<evidence type="ECO:0000256" key="3">
    <source>
        <dbReference type="ARBA" id="ARBA00010763"/>
    </source>
</evidence>
<sequence>MGPMLELEEAQQRLLGLAQLMPIETVSLDAAQGRYLASDLQARRTQPARDLSAMDGYAIGPGEGPWTMVGESRAGTPYSGSIADGQAVRISTGAALPEGSDRILIQENAELVGEAVKLTSDAPREGQHVRRRGMDFGEGSVVLPSGTRIGPAQIALASSAGHGTLEVRKAPRIAVMDNGDELAADPSDCGPDQIPASNGRLLEAMLLTLGCEVMRIGPVPDERVPLTNALAEAESSDILVTSGGASVGDHDLIKPALEEWGAILGFWKVAIKPGKPLILATRGKQVILGLPGNPVSSFVTAFLFLLPLVRKAMGAAHPLPRRLLLPAAQDIEAGGGRREFLRAMWDETGVTPLRLQDSSALANLAKAQCLIDRPARAEAVKVGTLVPVYPLENGAIA</sequence>
<dbReference type="PANTHER" id="PTHR10192:SF5">
    <property type="entry name" value="GEPHYRIN"/>
    <property type="match status" value="1"/>
</dbReference>
<evidence type="ECO:0000313" key="8">
    <source>
        <dbReference type="EMBL" id="NVE93973.1"/>
    </source>
</evidence>
<keyword evidence="9" id="KW-1185">Reference proteome</keyword>
<dbReference type="GO" id="GO:0046872">
    <property type="term" value="F:metal ion binding"/>
    <property type="evidence" value="ECO:0007669"/>
    <property type="project" value="UniProtKB-UniRule"/>
</dbReference>
<dbReference type="AlphaFoldDB" id="A0A850H7X2"/>
<dbReference type="SUPFAM" id="SSF63867">
    <property type="entry name" value="MoeA C-terminal domain-like"/>
    <property type="match status" value="1"/>
</dbReference>
<dbReference type="EC" id="2.10.1.1" evidence="6"/>
<dbReference type="PANTHER" id="PTHR10192">
    <property type="entry name" value="MOLYBDOPTERIN BIOSYNTHESIS PROTEIN"/>
    <property type="match status" value="1"/>
</dbReference>
<comment type="similarity">
    <text evidence="3 6">Belongs to the MoeA family.</text>
</comment>
<protein>
    <recommendedName>
        <fullName evidence="6">Molybdopterin molybdenumtransferase</fullName>
        <ecNumber evidence="6">2.10.1.1</ecNumber>
    </recommendedName>
</protein>
<evidence type="ECO:0000259" key="7">
    <source>
        <dbReference type="SMART" id="SM00852"/>
    </source>
</evidence>
<comment type="pathway">
    <text evidence="2 6">Cofactor biosynthesis; molybdopterin biosynthesis.</text>
</comment>
<dbReference type="Proteomes" id="UP000546031">
    <property type="component" value="Unassembled WGS sequence"/>
</dbReference>
<dbReference type="Pfam" id="PF00994">
    <property type="entry name" value="MoCF_biosynth"/>
    <property type="match status" value="1"/>
</dbReference>
<dbReference type="SMART" id="SM00852">
    <property type="entry name" value="MoCF_biosynth"/>
    <property type="match status" value="1"/>
</dbReference>
<dbReference type="InterPro" id="IPR005110">
    <property type="entry name" value="MoeA_linker/N"/>
</dbReference>
<dbReference type="SUPFAM" id="SSF53218">
    <property type="entry name" value="Molybdenum cofactor biosynthesis proteins"/>
    <property type="match status" value="1"/>
</dbReference>
<dbReference type="GO" id="GO:0061599">
    <property type="term" value="F:molybdopterin molybdotransferase activity"/>
    <property type="evidence" value="ECO:0007669"/>
    <property type="project" value="UniProtKB-UniRule"/>
</dbReference>
<accession>A0A850H7X2</accession>
<dbReference type="Gene3D" id="2.40.340.10">
    <property type="entry name" value="MoeA, C-terminal, domain IV"/>
    <property type="match status" value="1"/>
</dbReference>
<organism evidence="8 9">
    <name type="scientific">Altererythrobacter lutimaris</name>
    <dbReference type="NCBI Taxonomy" id="2743979"/>
    <lineage>
        <taxon>Bacteria</taxon>
        <taxon>Pseudomonadati</taxon>
        <taxon>Pseudomonadota</taxon>
        <taxon>Alphaproteobacteria</taxon>
        <taxon>Sphingomonadales</taxon>
        <taxon>Erythrobacteraceae</taxon>
        <taxon>Altererythrobacter</taxon>
    </lineage>
</organism>
<evidence type="ECO:0000256" key="5">
    <source>
        <dbReference type="ARBA" id="ARBA00047317"/>
    </source>
</evidence>
<comment type="cofactor">
    <cofactor evidence="6">
        <name>Mg(2+)</name>
        <dbReference type="ChEBI" id="CHEBI:18420"/>
    </cofactor>
</comment>
<dbReference type="SUPFAM" id="SSF63882">
    <property type="entry name" value="MoeA N-terminal region -like"/>
    <property type="match status" value="1"/>
</dbReference>
<dbReference type="RefSeq" id="WP_176272296.1">
    <property type="nucleotide sequence ID" value="NZ_JABWTA010000001.1"/>
</dbReference>
<dbReference type="InterPro" id="IPR036688">
    <property type="entry name" value="MoeA_C_domain_IV_sf"/>
</dbReference>
<dbReference type="InterPro" id="IPR008284">
    <property type="entry name" value="MoCF_biosynth_CS"/>
</dbReference>
<dbReference type="Pfam" id="PF03454">
    <property type="entry name" value="MoeA_C"/>
    <property type="match status" value="1"/>
</dbReference>
<dbReference type="Gene3D" id="3.90.105.10">
    <property type="entry name" value="Molybdopterin biosynthesis moea protein, domain 2"/>
    <property type="match status" value="1"/>
</dbReference>
<dbReference type="InterPro" id="IPR036135">
    <property type="entry name" value="MoeA_linker/N_sf"/>
</dbReference>
<dbReference type="PROSITE" id="PS01079">
    <property type="entry name" value="MOCF_BIOSYNTHESIS_2"/>
    <property type="match status" value="1"/>
</dbReference>
<evidence type="ECO:0000256" key="1">
    <source>
        <dbReference type="ARBA" id="ARBA00002901"/>
    </source>
</evidence>
<proteinExistence type="inferred from homology"/>
<evidence type="ECO:0000313" key="9">
    <source>
        <dbReference type="Proteomes" id="UP000546031"/>
    </source>
</evidence>
<dbReference type="Gene3D" id="3.40.980.10">
    <property type="entry name" value="MoaB/Mog-like domain"/>
    <property type="match status" value="1"/>
</dbReference>
<keyword evidence="6" id="KW-0460">Magnesium</keyword>
<dbReference type="Pfam" id="PF03453">
    <property type="entry name" value="MoeA_N"/>
    <property type="match status" value="1"/>
</dbReference>
<evidence type="ECO:0000256" key="4">
    <source>
        <dbReference type="ARBA" id="ARBA00023150"/>
    </source>
</evidence>
<dbReference type="InterPro" id="IPR005111">
    <property type="entry name" value="MoeA_C_domain_IV"/>
</dbReference>
<feature type="domain" description="MoaB/Mog" evidence="7">
    <location>
        <begin position="174"/>
        <end position="311"/>
    </location>
</feature>
<gene>
    <name evidence="8" type="ORF">HUO12_03575</name>
</gene>
<keyword evidence="4 6" id="KW-0501">Molybdenum cofactor biosynthesis</keyword>
<evidence type="ECO:0000256" key="2">
    <source>
        <dbReference type="ARBA" id="ARBA00005046"/>
    </source>
</evidence>
<keyword evidence="6" id="KW-0500">Molybdenum</keyword>
<dbReference type="EMBL" id="JABWTA010000001">
    <property type="protein sequence ID" value="NVE93973.1"/>
    <property type="molecule type" value="Genomic_DNA"/>
</dbReference>
<dbReference type="InterPro" id="IPR038987">
    <property type="entry name" value="MoeA-like"/>
</dbReference>
<evidence type="ECO:0000256" key="6">
    <source>
        <dbReference type="RuleBase" id="RU365090"/>
    </source>
</evidence>